<dbReference type="EMBL" id="VIGB01000003">
    <property type="protein sequence ID" value="TQF04928.1"/>
    <property type="molecule type" value="Genomic_DNA"/>
</dbReference>
<keyword evidence="2" id="KW-1185">Reference proteome</keyword>
<sequence>MTNEGVDVTDYQETDKDGKVDALVWGYDKSDNFLVISSSGLGSDRMFLSVHTPCLMPPTSATP</sequence>
<reference evidence="1 2" key="1">
    <citation type="submission" date="2019-06" db="EMBL/GenBank/DDBJ databases">
        <title>Description of Kitasatospora acidophila sp. nov. isolated from pine grove soil, and reclassification of Streptomyces novaecaesareae to Kitasatospora novaeceasareae comb. nov.</title>
        <authorList>
            <person name="Kim M.J."/>
        </authorList>
    </citation>
    <scope>NUCLEOTIDE SEQUENCE [LARGE SCALE GENOMIC DNA]</scope>
    <source>
        <strain evidence="1 2">MMS16-CNU292</strain>
    </source>
</reference>
<accession>A0A540W7F0</accession>
<comment type="caution">
    <text evidence="1">The sequence shown here is derived from an EMBL/GenBank/DDBJ whole genome shotgun (WGS) entry which is preliminary data.</text>
</comment>
<evidence type="ECO:0000313" key="2">
    <source>
        <dbReference type="Proteomes" id="UP000319103"/>
    </source>
</evidence>
<evidence type="ECO:0000313" key="1">
    <source>
        <dbReference type="EMBL" id="TQF04928.1"/>
    </source>
</evidence>
<gene>
    <name evidence="1" type="ORF">E6W39_25205</name>
</gene>
<dbReference type="Proteomes" id="UP000319103">
    <property type="component" value="Unassembled WGS sequence"/>
</dbReference>
<dbReference type="OrthoDB" id="4294801at2"/>
<dbReference type="RefSeq" id="WP_141635478.1">
    <property type="nucleotide sequence ID" value="NZ_VIGB01000003.1"/>
</dbReference>
<organism evidence="1 2">
    <name type="scientific">Kitasatospora acidiphila</name>
    <dbReference type="NCBI Taxonomy" id="2567942"/>
    <lineage>
        <taxon>Bacteria</taxon>
        <taxon>Bacillati</taxon>
        <taxon>Actinomycetota</taxon>
        <taxon>Actinomycetes</taxon>
        <taxon>Kitasatosporales</taxon>
        <taxon>Streptomycetaceae</taxon>
        <taxon>Kitasatospora</taxon>
    </lineage>
</organism>
<proteinExistence type="predicted"/>
<name>A0A540W7F0_9ACTN</name>
<protein>
    <submittedName>
        <fullName evidence="1">Uncharacterized protein</fullName>
    </submittedName>
</protein>
<dbReference type="AlphaFoldDB" id="A0A540W7F0"/>